<evidence type="ECO:0000313" key="3">
    <source>
        <dbReference type="Proteomes" id="UP000069272"/>
    </source>
</evidence>
<evidence type="ECO:0000313" key="2">
    <source>
        <dbReference type="EnsemblMetazoa" id="AALB014534-PA"/>
    </source>
</evidence>
<dbReference type="AlphaFoldDB" id="A0A182FY28"/>
<dbReference type="InterPro" id="IPR018378">
    <property type="entry name" value="C-type_lectin_CS"/>
</dbReference>
<dbReference type="SUPFAM" id="SSF56436">
    <property type="entry name" value="C-type lectin-like"/>
    <property type="match status" value="1"/>
</dbReference>
<dbReference type="PANTHER" id="PTHR45784:SF3">
    <property type="entry name" value="C-TYPE LECTIN DOMAIN FAMILY 4 MEMBER K-LIKE-RELATED"/>
    <property type="match status" value="1"/>
</dbReference>
<dbReference type="Proteomes" id="UP000069272">
    <property type="component" value="Chromosome 3L"/>
</dbReference>
<dbReference type="VEuPathDB" id="VectorBase:AALB20_037238"/>
<protein>
    <submittedName>
        <fullName evidence="2">Uncharacterized protein</fullName>
    </submittedName>
</protein>
<dbReference type="InterPro" id="IPR016186">
    <property type="entry name" value="C-type_lectin-like/link_sf"/>
</dbReference>
<dbReference type="Pfam" id="PF00059">
    <property type="entry name" value="Lectin_C"/>
    <property type="match status" value="1"/>
</dbReference>
<dbReference type="InterPro" id="IPR016187">
    <property type="entry name" value="CTDL_fold"/>
</dbReference>
<sequence length="165" mass="19110">MEHSKRLFVVLFAAYLCSAQLVQSQNTAREMLLRNKCICPCAHPNAGKQYRVPDKRLNWFDAAAYCNAIGMSLVTIKNADDGQRLYDATGRTLRSSSYWIGANMLTTNYHLQWELNGQETFYEPWADGEPSKRQGYCVYMKPLYPSEKTWFSDDCLTERNFICEF</sequence>
<dbReference type="PROSITE" id="PS50041">
    <property type="entry name" value="C_TYPE_LECTIN_2"/>
    <property type="match status" value="1"/>
</dbReference>
<dbReference type="CDD" id="cd00037">
    <property type="entry name" value="CLECT"/>
    <property type="match status" value="1"/>
</dbReference>
<dbReference type="EnsemblMetazoa" id="AALB014534-RA">
    <property type="protein sequence ID" value="AALB014534-PA"/>
    <property type="gene ID" value="AALB014534"/>
</dbReference>
<dbReference type="InterPro" id="IPR001304">
    <property type="entry name" value="C-type_lectin-like"/>
</dbReference>
<dbReference type="Gene3D" id="3.10.100.10">
    <property type="entry name" value="Mannose-Binding Protein A, subunit A"/>
    <property type="match status" value="1"/>
</dbReference>
<dbReference type="VEuPathDB" id="VectorBase:AALB014534"/>
<dbReference type="SMART" id="SM00034">
    <property type="entry name" value="CLECT"/>
    <property type="match status" value="1"/>
</dbReference>
<keyword evidence="3" id="KW-1185">Reference proteome</keyword>
<dbReference type="PROSITE" id="PS00615">
    <property type="entry name" value="C_TYPE_LECTIN_1"/>
    <property type="match status" value="1"/>
</dbReference>
<dbReference type="PANTHER" id="PTHR45784">
    <property type="entry name" value="C-TYPE LECTIN DOMAIN FAMILY 20 MEMBER A-RELATED"/>
    <property type="match status" value="1"/>
</dbReference>
<reference evidence="2 3" key="1">
    <citation type="journal article" date="2017" name="G3 (Bethesda)">
        <title>The Physical Genome Mapping of Anopheles albimanus Corrected Scaffold Misassemblies and Identified Interarm Rearrangements in Genus Anopheles.</title>
        <authorList>
            <person name="Artemov G.N."/>
            <person name="Peery A.N."/>
            <person name="Jiang X."/>
            <person name="Tu Z."/>
            <person name="Stegniy V.N."/>
            <person name="Sharakhova M.V."/>
            <person name="Sharakhov I.V."/>
        </authorList>
    </citation>
    <scope>NUCLEOTIDE SEQUENCE [LARGE SCALE GENOMIC DNA]</scope>
    <source>
        <strain evidence="2 3">ALBI9_A</strain>
    </source>
</reference>
<proteinExistence type="predicted"/>
<keyword evidence="1" id="KW-1015">Disulfide bond</keyword>
<dbReference type="STRING" id="7167.A0A182FY28"/>
<evidence type="ECO:0000256" key="1">
    <source>
        <dbReference type="ARBA" id="ARBA00023157"/>
    </source>
</evidence>
<name>A0A182FY28_ANOAL</name>
<reference evidence="2" key="2">
    <citation type="submission" date="2022-08" db="UniProtKB">
        <authorList>
            <consortium name="EnsemblMetazoa"/>
        </authorList>
    </citation>
    <scope>IDENTIFICATION</scope>
    <source>
        <strain evidence="2">STECLA/ALBI9_A</strain>
    </source>
</reference>
<organism evidence="2 3">
    <name type="scientific">Anopheles albimanus</name>
    <name type="common">New world malaria mosquito</name>
    <dbReference type="NCBI Taxonomy" id="7167"/>
    <lineage>
        <taxon>Eukaryota</taxon>
        <taxon>Metazoa</taxon>
        <taxon>Ecdysozoa</taxon>
        <taxon>Arthropoda</taxon>
        <taxon>Hexapoda</taxon>
        <taxon>Insecta</taxon>
        <taxon>Pterygota</taxon>
        <taxon>Neoptera</taxon>
        <taxon>Endopterygota</taxon>
        <taxon>Diptera</taxon>
        <taxon>Nematocera</taxon>
        <taxon>Culicoidea</taxon>
        <taxon>Culicidae</taxon>
        <taxon>Anophelinae</taxon>
        <taxon>Anopheles</taxon>
    </lineage>
</organism>
<accession>A0A182FY28</accession>